<proteinExistence type="predicted"/>
<sequence length="45" mass="5451">MSSFTLTLSWRNPQVQERRQTTVRKQFRWEVCNGKDNRMLVSQAH</sequence>
<name>A0A2P5CLZ0_TREOI</name>
<dbReference type="EMBL" id="JXTC01000351">
    <property type="protein sequence ID" value="PON62036.1"/>
    <property type="molecule type" value="Genomic_DNA"/>
</dbReference>
<reference evidence="2" key="1">
    <citation type="submission" date="2016-06" db="EMBL/GenBank/DDBJ databases">
        <title>Parallel loss of symbiosis genes in relatives of nitrogen-fixing non-legume Parasponia.</title>
        <authorList>
            <person name="Van Velzen R."/>
            <person name="Holmer R."/>
            <person name="Bu F."/>
            <person name="Rutten L."/>
            <person name="Van Zeijl A."/>
            <person name="Liu W."/>
            <person name="Santuari L."/>
            <person name="Cao Q."/>
            <person name="Sharma T."/>
            <person name="Shen D."/>
            <person name="Roswanjaya Y."/>
            <person name="Wardhani T."/>
            <person name="Kalhor M.S."/>
            <person name="Jansen J."/>
            <person name="Van den Hoogen J."/>
            <person name="Gungor B."/>
            <person name="Hartog M."/>
            <person name="Hontelez J."/>
            <person name="Verver J."/>
            <person name="Yang W.-C."/>
            <person name="Schijlen E."/>
            <person name="Repin R."/>
            <person name="Schilthuizen M."/>
            <person name="Schranz E."/>
            <person name="Heidstra R."/>
            <person name="Miyata K."/>
            <person name="Fedorova E."/>
            <person name="Kohlen W."/>
            <person name="Bisseling T."/>
            <person name="Smit S."/>
            <person name="Geurts R."/>
        </authorList>
    </citation>
    <scope>NUCLEOTIDE SEQUENCE [LARGE SCALE GENOMIC DNA]</scope>
    <source>
        <strain evidence="2">cv. RG33-2</strain>
    </source>
</reference>
<keyword evidence="2" id="KW-1185">Reference proteome</keyword>
<evidence type="ECO:0000313" key="1">
    <source>
        <dbReference type="EMBL" id="PON62036.1"/>
    </source>
</evidence>
<evidence type="ECO:0000313" key="2">
    <source>
        <dbReference type="Proteomes" id="UP000237000"/>
    </source>
</evidence>
<gene>
    <name evidence="1" type="ORF">TorRG33x02_280360</name>
</gene>
<dbReference type="Proteomes" id="UP000237000">
    <property type="component" value="Unassembled WGS sequence"/>
</dbReference>
<dbReference type="AlphaFoldDB" id="A0A2P5CLZ0"/>
<protein>
    <submittedName>
        <fullName evidence="1">Uncharacterized protein</fullName>
    </submittedName>
</protein>
<dbReference type="InParanoid" id="A0A2P5CLZ0"/>
<comment type="caution">
    <text evidence="1">The sequence shown here is derived from an EMBL/GenBank/DDBJ whole genome shotgun (WGS) entry which is preliminary data.</text>
</comment>
<organism evidence="1 2">
    <name type="scientific">Trema orientale</name>
    <name type="common">Charcoal tree</name>
    <name type="synonym">Celtis orientalis</name>
    <dbReference type="NCBI Taxonomy" id="63057"/>
    <lineage>
        <taxon>Eukaryota</taxon>
        <taxon>Viridiplantae</taxon>
        <taxon>Streptophyta</taxon>
        <taxon>Embryophyta</taxon>
        <taxon>Tracheophyta</taxon>
        <taxon>Spermatophyta</taxon>
        <taxon>Magnoliopsida</taxon>
        <taxon>eudicotyledons</taxon>
        <taxon>Gunneridae</taxon>
        <taxon>Pentapetalae</taxon>
        <taxon>rosids</taxon>
        <taxon>fabids</taxon>
        <taxon>Rosales</taxon>
        <taxon>Cannabaceae</taxon>
        <taxon>Trema</taxon>
    </lineage>
</organism>
<accession>A0A2P5CLZ0</accession>